<dbReference type="OrthoDB" id="9767938at2"/>
<keyword evidence="2 6" id="KW-0808">Transferase</keyword>
<dbReference type="InterPro" id="IPR036388">
    <property type="entry name" value="WH-like_DNA-bd_sf"/>
</dbReference>
<organism evidence="6 7">
    <name type="scientific">Desulfosarcina widdelii</name>
    <dbReference type="NCBI Taxonomy" id="947919"/>
    <lineage>
        <taxon>Bacteria</taxon>
        <taxon>Pseudomonadati</taxon>
        <taxon>Thermodesulfobacteriota</taxon>
        <taxon>Desulfobacteria</taxon>
        <taxon>Desulfobacterales</taxon>
        <taxon>Desulfosarcinaceae</taxon>
        <taxon>Desulfosarcina</taxon>
    </lineage>
</organism>
<keyword evidence="7" id="KW-1185">Reference proteome</keyword>
<dbReference type="AlphaFoldDB" id="A0A5K7ZDI5"/>
<dbReference type="PANTHER" id="PTHR43712">
    <property type="entry name" value="PUTATIVE (AFU_ORTHOLOGUE AFUA_4G14580)-RELATED"/>
    <property type="match status" value="1"/>
</dbReference>
<dbReference type="Gene3D" id="1.10.10.10">
    <property type="entry name" value="Winged helix-like DNA-binding domain superfamily/Winged helix DNA-binding domain"/>
    <property type="match status" value="1"/>
</dbReference>
<keyword evidence="1 6" id="KW-0489">Methyltransferase</keyword>
<dbReference type="RefSeq" id="WP_155305336.1">
    <property type="nucleotide sequence ID" value="NZ_AP021875.1"/>
</dbReference>
<dbReference type="Pfam" id="PF08100">
    <property type="entry name" value="Dimerisation"/>
    <property type="match status" value="1"/>
</dbReference>
<dbReference type="EMBL" id="AP021875">
    <property type="protein sequence ID" value="BBO76514.1"/>
    <property type="molecule type" value="Genomic_DNA"/>
</dbReference>
<protein>
    <submittedName>
        <fullName evidence="6">O-methyltransferase</fullName>
    </submittedName>
</protein>
<evidence type="ECO:0000259" key="5">
    <source>
        <dbReference type="Pfam" id="PF08100"/>
    </source>
</evidence>
<keyword evidence="3" id="KW-0949">S-adenosyl-L-methionine</keyword>
<dbReference type="Pfam" id="PF00891">
    <property type="entry name" value="Methyltransf_2"/>
    <property type="match status" value="1"/>
</dbReference>
<feature type="domain" description="O-methyltransferase C-terminal" evidence="4">
    <location>
        <begin position="163"/>
        <end position="269"/>
    </location>
</feature>
<dbReference type="Gene3D" id="3.40.50.150">
    <property type="entry name" value="Vaccinia Virus protein VP39"/>
    <property type="match status" value="1"/>
</dbReference>
<evidence type="ECO:0000256" key="3">
    <source>
        <dbReference type="ARBA" id="ARBA00022691"/>
    </source>
</evidence>
<name>A0A5K7ZDI5_9BACT</name>
<reference evidence="6 7" key="1">
    <citation type="submission" date="2019-11" db="EMBL/GenBank/DDBJ databases">
        <title>Comparative genomics of hydrocarbon-degrading Desulfosarcina strains.</title>
        <authorList>
            <person name="Watanabe M."/>
            <person name="Kojima H."/>
            <person name="Fukui M."/>
        </authorList>
    </citation>
    <scope>NUCLEOTIDE SEQUENCE [LARGE SCALE GENOMIC DNA]</scope>
    <source>
        <strain evidence="6 7">PP31</strain>
    </source>
</reference>
<evidence type="ECO:0000256" key="2">
    <source>
        <dbReference type="ARBA" id="ARBA00022679"/>
    </source>
</evidence>
<dbReference type="InterPro" id="IPR016461">
    <property type="entry name" value="COMT-like"/>
</dbReference>
<dbReference type="GO" id="GO:0046983">
    <property type="term" value="F:protein dimerization activity"/>
    <property type="evidence" value="ECO:0007669"/>
    <property type="project" value="InterPro"/>
</dbReference>
<dbReference type="Proteomes" id="UP000427769">
    <property type="component" value="Chromosome"/>
</dbReference>
<sequence length="341" mass="37668">MKKLPSTENSYAPLHEMAMAPIRSRMLMAGIEMGIFDELTGFRPAGEIAEAIDAHKDNTERFLNALVTIGLVDKKNGLYRNRPAFSEFLVRRSPTYLGELLQMIEHMCLEPLDGLVGLVKDGPSSTTGQNDFASAELWARATRYSAAWVTGGAGSLMAGIVGELPEFKGFRRLLDLGGGHGMFALYFVDAHPSMTGVIFDRSAVVAVAEEFIREYGMQERLSVLAGDYLTDDIGENYDFIWACSTLNFARHDLDALFAKVKRALNPGGVFAALQDGMTHDQTRPAVMLGHLGDSMREDRDLSFEQGQIGDAMLRCGFRSVRSRTVRTPMGELDLDIARKDR</sequence>
<dbReference type="InterPro" id="IPR036390">
    <property type="entry name" value="WH_DNA-bd_sf"/>
</dbReference>
<dbReference type="InterPro" id="IPR012967">
    <property type="entry name" value="COMT_dimerisation"/>
</dbReference>
<dbReference type="GO" id="GO:0008171">
    <property type="term" value="F:O-methyltransferase activity"/>
    <property type="evidence" value="ECO:0007669"/>
    <property type="project" value="InterPro"/>
</dbReference>
<dbReference type="InterPro" id="IPR029063">
    <property type="entry name" value="SAM-dependent_MTases_sf"/>
</dbReference>
<gene>
    <name evidence="6" type="ORF">DSCW_39310</name>
</gene>
<dbReference type="GO" id="GO:0032259">
    <property type="term" value="P:methylation"/>
    <property type="evidence" value="ECO:0007669"/>
    <property type="project" value="UniProtKB-KW"/>
</dbReference>
<evidence type="ECO:0000256" key="1">
    <source>
        <dbReference type="ARBA" id="ARBA00022603"/>
    </source>
</evidence>
<proteinExistence type="predicted"/>
<dbReference type="PROSITE" id="PS51683">
    <property type="entry name" value="SAM_OMT_II"/>
    <property type="match status" value="1"/>
</dbReference>
<evidence type="ECO:0000313" key="6">
    <source>
        <dbReference type="EMBL" id="BBO76514.1"/>
    </source>
</evidence>
<dbReference type="InterPro" id="IPR001077">
    <property type="entry name" value="COMT_C"/>
</dbReference>
<evidence type="ECO:0000259" key="4">
    <source>
        <dbReference type="Pfam" id="PF00891"/>
    </source>
</evidence>
<accession>A0A5K7ZDI5</accession>
<feature type="domain" description="O-methyltransferase dimerisation" evidence="5">
    <location>
        <begin position="22"/>
        <end position="89"/>
    </location>
</feature>
<dbReference type="CDD" id="cd02440">
    <property type="entry name" value="AdoMet_MTases"/>
    <property type="match status" value="1"/>
</dbReference>
<dbReference type="SUPFAM" id="SSF53335">
    <property type="entry name" value="S-adenosyl-L-methionine-dependent methyltransferases"/>
    <property type="match status" value="1"/>
</dbReference>
<dbReference type="SUPFAM" id="SSF46785">
    <property type="entry name" value="Winged helix' DNA-binding domain"/>
    <property type="match status" value="1"/>
</dbReference>
<evidence type="ECO:0000313" key="7">
    <source>
        <dbReference type="Proteomes" id="UP000427769"/>
    </source>
</evidence>
<dbReference type="PANTHER" id="PTHR43712:SF2">
    <property type="entry name" value="O-METHYLTRANSFERASE CICE"/>
    <property type="match status" value="1"/>
</dbReference>
<dbReference type="KEGG" id="dwd:DSCW_39310"/>